<dbReference type="EMBL" id="GGEC01087730">
    <property type="protein sequence ID" value="MBX68214.1"/>
    <property type="molecule type" value="Transcribed_RNA"/>
</dbReference>
<accession>A0A2P2QMN8</accession>
<organism evidence="1">
    <name type="scientific">Rhizophora mucronata</name>
    <name type="common">Asiatic mangrove</name>
    <dbReference type="NCBI Taxonomy" id="61149"/>
    <lineage>
        <taxon>Eukaryota</taxon>
        <taxon>Viridiplantae</taxon>
        <taxon>Streptophyta</taxon>
        <taxon>Embryophyta</taxon>
        <taxon>Tracheophyta</taxon>
        <taxon>Spermatophyta</taxon>
        <taxon>Magnoliopsida</taxon>
        <taxon>eudicotyledons</taxon>
        <taxon>Gunneridae</taxon>
        <taxon>Pentapetalae</taxon>
        <taxon>rosids</taxon>
        <taxon>fabids</taxon>
        <taxon>Malpighiales</taxon>
        <taxon>Rhizophoraceae</taxon>
        <taxon>Rhizophora</taxon>
    </lineage>
</organism>
<dbReference type="AlphaFoldDB" id="A0A2P2QMN8"/>
<name>A0A2P2QMN8_RHIMU</name>
<proteinExistence type="predicted"/>
<protein>
    <submittedName>
        <fullName evidence="1">Uncharacterized protein</fullName>
    </submittedName>
</protein>
<reference evidence="1" key="1">
    <citation type="submission" date="2018-02" db="EMBL/GenBank/DDBJ databases">
        <title>Rhizophora mucronata_Transcriptome.</title>
        <authorList>
            <person name="Meera S.P."/>
            <person name="Sreeshan A."/>
            <person name="Augustine A."/>
        </authorList>
    </citation>
    <scope>NUCLEOTIDE SEQUENCE</scope>
    <source>
        <tissue evidence="1">Leaf</tissue>
    </source>
</reference>
<evidence type="ECO:0000313" key="1">
    <source>
        <dbReference type="EMBL" id="MBX68214.1"/>
    </source>
</evidence>
<sequence length="72" mass="8398">MGNHNKGLVENMLSGFHYHCAYMVLNLSELDLFTTGYVDGKYLHNYMCNVVFVLMSKVKHVVFCKWSTKSRF</sequence>